<gene>
    <name evidence="3" type="ORF">P280DRAFT_473652</name>
</gene>
<feature type="transmembrane region" description="Helical" evidence="1">
    <location>
        <begin position="58"/>
        <end position="82"/>
    </location>
</feature>
<organism evidence="3 4">
    <name type="scientific">Massarina eburnea CBS 473.64</name>
    <dbReference type="NCBI Taxonomy" id="1395130"/>
    <lineage>
        <taxon>Eukaryota</taxon>
        <taxon>Fungi</taxon>
        <taxon>Dikarya</taxon>
        <taxon>Ascomycota</taxon>
        <taxon>Pezizomycotina</taxon>
        <taxon>Dothideomycetes</taxon>
        <taxon>Pleosporomycetidae</taxon>
        <taxon>Pleosporales</taxon>
        <taxon>Massarineae</taxon>
        <taxon>Massarinaceae</taxon>
        <taxon>Massarina</taxon>
    </lineage>
</organism>
<dbReference type="PANTHER" id="PTHR37019:SF1">
    <property type="entry name" value="EXPERA DOMAIN-CONTAINING PROTEIN"/>
    <property type="match status" value="1"/>
</dbReference>
<evidence type="ECO:0000256" key="1">
    <source>
        <dbReference type="SAM" id="Phobius"/>
    </source>
</evidence>
<keyword evidence="1" id="KW-0472">Membrane</keyword>
<dbReference type="PANTHER" id="PTHR37019">
    <property type="entry name" value="CHROMOSOME 1, WHOLE GENOME SHOTGUN SEQUENCE"/>
    <property type="match status" value="1"/>
</dbReference>
<feature type="transmembrane region" description="Helical" evidence="1">
    <location>
        <begin position="94"/>
        <end position="118"/>
    </location>
</feature>
<reference evidence="3" key="1">
    <citation type="journal article" date="2020" name="Stud. Mycol.">
        <title>101 Dothideomycetes genomes: a test case for predicting lifestyles and emergence of pathogens.</title>
        <authorList>
            <person name="Haridas S."/>
            <person name="Albert R."/>
            <person name="Binder M."/>
            <person name="Bloem J."/>
            <person name="Labutti K."/>
            <person name="Salamov A."/>
            <person name="Andreopoulos B."/>
            <person name="Baker S."/>
            <person name="Barry K."/>
            <person name="Bills G."/>
            <person name="Bluhm B."/>
            <person name="Cannon C."/>
            <person name="Castanera R."/>
            <person name="Culley D."/>
            <person name="Daum C."/>
            <person name="Ezra D."/>
            <person name="Gonzalez J."/>
            <person name="Henrissat B."/>
            <person name="Kuo A."/>
            <person name="Liang C."/>
            <person name="Lipzen A."/>
            <person name="Lutzoni F."/>
            <person name="Magnuson J."/>
            <person name="Mondo S."/>
            <person name="Nolan M."/>
            <person name="Ohm R."/>
            <person name="Pangilinan J."/>
            <person name="Park H.-J."/>
            <person name="Ramirez L."/>
            <person name="Alfaro M."/>
            <person name="Sun H."/>
            <person name="Tritt A."/>
            <person name="Yoshinaga Y."/>
            <person name="Zwiers L.-H."/>
            <person name="Turgeon B."/>
            <person name="Goodwin S."/>
            <person name="Spatafora J."/>
            <person name="Crous P."/>
            <person name="Grigoriev I."/>
        </authorList>
    </citation>
    <scope>NUCLEOTIDE SEQUENCE</scope>
    <source>
        <strain evidence="3">CBS 473.64</strain>
    </source>
</reference>
<evidence type="ECO:0000313" key="3">
    <source>
        <dbReference type="EMBL" id="KAF2635743.1"/>
    </source>
</evidence>
<name>A0A6A6RMG5_9PLEO</name>
<dbReference type="AlphaFoldDB" id="A0A6A6RMG5"/>
<proteinExistence type="predicted"/>
<dbReference type="InterPro" id="IPR056121">
    <property type="entry name" value="DUF7704"/>
</dbReference>
<evidence type="ECO:0000313" key="4">
    <source>
        <dbReference type="Proteomes" id="UP000799753"/>
    </source>
</evidence>
<evidence type="ECO:0000259" key="2">
    <source>
        <dbReference type="Pfam" id="PF24803"/>
    </source>
</evidence>
<accession>A0A6A6RMG5</accession>
<feature type="transmembrane region" description="Helical" evidence="1">
    <location>
        <begin position="14"/>
        <end position="38"/>
    </location>
</feature>
<feature type="domain" description="DUF7704" evidence="2">
    <location>
        <begin position="12"/>
        <end position="148"/>
    </location>
</feature>
<dbReference type="OrthoDB" id="5313995at2759"/>
<dbReference type="EMBL" id="MU006804">
    <property type="protein sequence ID" value="KAF2635743.1"/>
    <property type="molecule type" value="Genomic_DNA"/>
</dbReference>
<dbReference type="Pfam" id="PF24803">
    <property type="entry name" value="DUF7704"/>
    <property type="match status" value="1"/>
</dbReference>
<keyword evidence="1" id="KW-0812">Transmembrane</keyword>
<keyword evidence="4" id="KW-1185">Reference proteome</keyword>
<sequence length="164" mass="18528">MTRKSTTPSPGVPVLYRLVFLYVEPVSTLLGAIYAHYYQHTYLSQTHLASAPTTPMPISTSIVLTQLANLYLLLCINEAMVLRATTDVTVWKTFLFGLLVADLGHLYSVRLVGSWVYWQYWKWNAIDVGNVPFVMFLAVVRTAFLFDVGFEKAKAKAKSKSKTR</sequence>
<feature type="transmembrane region" description="Helical" evidence="1">
    <location>
        <begin position="130"/>
        <end position="150"/>
    </location>
</feature>
<dbReference type="Proteomes" id="UP000799753">
    <property type="component" value="Unassembled WGS sequence"/>
</dbReference>
<protein>
    <recommendedName>
        <fullName evidence="2">DUF7704 domain-containing protein</fullName>
    </recommendedName>
</protein>
<keyword evidence="1" id="KW-1133">Transmembrane helix</keyword>